<dbReference type="PANTHER" id="PTHR43178:SF5">
    <property type="entry name" value="LIPOAMIDE ACYLTRANSFERASE COMPONENT OF BRANCHED-CHAIN ALPHA-KETO ACID DEHYDROGENASE COMPLEX, MITOCHONDRIAL"/>
    <property type="match status" value="1"/>
</dbReference>
<evidence type="ECO:0000256" key="10">
    <source>
        <dbReference type="SAM" id="MobiDB-lite"/>
    </source>
</evidence>
<dbReference type="EC" id="2.3.1.-" evidence="9"/>
<dbReference type="Gene3D" id="4.10.320.10">
    <property type="entry name" value="E3-binding domain"/>
    <property type="match status" value="1"/>
</dbReference>
<keyword evidence="4 9" id="KW-0808">Transferase</keyword>
<evidence type="ECO:0000256" key="4">
    <source>
        <dbReference type="ARBA" id="ARBA00022679"/>
    </source>
</evidence>
<dbReference type="PROSITE" id="PS00189">
    <property type="entry name" value="LIPOYL"/>
    <property type="match status" value="1"/>
</dbReference>
<dbReference type="SUPFAM" id="SSF51230">
    <property type="entry name" value="Single hybrid motif"/>
    <property type="match status" value="1"/>
</dbReference>
<dbReference type="InterPro" id="IPR001078">
    <property type="entry name" value="2-oxoacid_DH_actylTfrase"/>
</dbReference>
<keyword evidence="13" id="KW-1185">Reference proteome</keyword>
<keyword evidence="7" id="KW-0496">Mitochondrion</keyword>
<evidence type="ECO:0000259" key="11">
    <source>
        <dbReference type="PROSITE" id="PS50968"/>
    </source>
</evidence>
<dbReference type="OrthoDB" id="15567at2759"/>
<evidence type="ECO:0000256" key="5">
    <source>
        <dbReference type="ARBA" id="ARBA00022823"/>
    </source>
</evidence>
<dbReference type="EMBL" id="JAACJK010000008">
    <property type="protein sequence ID" value="KAF5339376.1"/>
    <property type="molecule type" value="Genomic_DNA"/>
</dbReference>
<dbReference type="GO" id="GO:0016407">
    <property type="term" value="F:acetyltransferase activity"/>
    <property type="evidence" value="ECO:0007669"/>
    <property type="project" value="TreeGrafter"/>
</dbReference>
<dbReference type="GO" id="GO:0031405">
    <property type="term" value="F:lipoic acid binding"/>
    <property type="evidence" value="ECO:0007669"/>
    <property type="project" value="TreeGrafter"/>
</dbReference>
<dbReference type="InterPro" id="IPR011053">
    <property type="entry name" value="Single_hybrid_motif"/>
</dbReference>
<evidence type="ECO:0000256" key="3">
    <source>
        <dbReference type="ARBA" id="ARBA00007317"/>
    </source>
</evidence>
<protein>
    <recommendedName>
        <fullName evidence="9">Dihydrolipoamide acetyltransferase component of pyruvate dehydrogenase complex</fullName>
        <ecNumber evidence="9">2.3.1.-</ecNumber>
    </recommendedName>
</protein>
<sequence>MLRSTTNIVGFSTASAARRVGGRRSLSTARRTTTNFLACTVTAGSRRSSPRASSSLSSLSTVEGRSFHTSRVWQSKKRETFKLADIGEGITECEVIKWSIQPGSRIEAFEPLCEVQSDKASVEITSPFDGIVKEILVPEGDIAKVGAGLCIIEVDGAAHPSSSSEPDTKTPAEAVAENAEAAHAAKNEKAVPTEAPSKRGVHPLDPSNTTPRRLEDLRLGKHPSKGVFGSKKDSLFQESPGTSGFAPSAGSANVLAPPSIRHLAKLQGVDLAQLAPGSGKEGRIEMSDFEAYLARGAAPQAEVKEVSVQEPEPEIVVEMGRTRHNMYKAMVKSLEIPHFGYSTTLDITELHTMLPTLNAHIPAKYLPPSIAEQRQPLAIRHGMVNPNAILSPTSQPLPESMHYTKLTYLPVLLKTLSKAMMEWPLLRSTLALPSASSTSTKPSLAIRPSADIALALSTPTGLYTPTLSAVQQSSVYALAATLKHLSFLGRQVPCALSPKEMPRRGGTLTVSNVGAVGHGETASPVLVPGGGVAIVALGRAKWVWDVNRRAEGERRLVLPVSWSADHRVVEGAELAAFVECWRGYVEDPVRMVAEGV</sequence>
<comment type="subcellular location">
    <subcellularLocation>
        <location evidence="2">Mitochondrion matrix</location>
    </subcellularLocation>
</comment>
<feature type="domain" description="Lipoyl-binding" evidence="11">
    <location>
        <begin position="78"/>
        <end position="153"/>
    </location>
</feature>
<evidence type="ECO:0000256" key="1">
    <source>
        <dbReference type="ARBA" id="ARBA00001938"/>
    </source>
</evidence>
<dbReference type="PANTHER" id="PTHR43178">
    <property type="entry name" value="DIHYDROLIPOAMIDE ACETYLTRANSFERASE COMPONENT OF PYRUVATE DEHYDROGENASE COMPLEX"/>
    <property type="match status" value="1"/>
</dbReference>
<dbReference type="SUPFAM" id="SSF52777">
    <property type="entry name" value="CoA-dependent acyltransferases"/>
    <property type="match status" value="1"/>
</dbReference>
<proteinExistence type="inferred from homology"/>
<reference evidence="12 13" key="1">
    <citation type="journal article" date="2020" name="ISME J.">
        <title>Uncovering the hidden diversity of litter-decomposition mechanisms in mushroom-forming fungi.</title>
        <authorList>
            <person name="Floudas D."/>
            <person name="Bentzer J."/>
            <person name="Ahren D."/>
            <person name="Johansson T."/>
            <person name="Persson P."/>
            <person name="Tunlid A."/>
        </authorList>
    </citation>
    <scope>NUCLEOTIDE SEQUENCE [LARGE SCALE GENOMIC DNA]</scope>
    <source>
        <strain evidence="12 13">CBS 175.51</strain>
    </source>
</reference>
<dbReference type="FunFam" id="2.40.50.100:FF:000013">
    <property type="entry name" value="Dihydrolipoamide acetyltransferase component of pyruvate dehydrogenase complex"/>
    <property type="match status" value="1"/>
</dbReference>
<evidence type="ECO:0000256" key="2">
    <source>
        <dbReference type="ARBA" id="ARBA00004305"/>
    </source>
</evidence>
<keyword evidence="5 9" id="KW-0450">Lipoyl</keyword>
<keyword evidence="8 9" id="KW-0012">Acyltransferase</keyword>
<evidence type="ECO:0000256" key="8">
    <source>
        <dbReference type="ARBA" id="ARBA00023315"/>
    </source>
</evidence>
<feature type="compositionally biased region" description="Low complexity" evidence="10">
    <location>
        <begin position="172"/>
        <end position="182"/>
    </location>
</feature>
<evidence type="ECO:0000256" key="9">
    <source>
        <dbReference type="RuleBase" id="RU003423"/>
    </source>
</evidence>
<evidence type="ECO:0000256" key="7">
    <source>
        <dbReference type="ARBA" id="ARBA00023128"/>
    </source>
</evidence>
<comment type="caution">
    <text evidence="12">The sequence shown here is derived from an EMBL/GenBank/DDBJ whole genome shotgun (WGS) entry which is preliminary data.</text>
</comment>
<dbReference type="Pfam" id="PF00198">
    <property type="entry name" value="2-oxoacid_dh"/>
    <property type="match status" value="1"/>
</dbReference>
<dbReference type="SUPFAM" id="SSF47005">
    <property type="entry name" value="Peripheral subunit-binding domain of 2-oxo acid dehydrogenase complex"/>
    <property type="match status" value="1"/>
</dbReference>
<evidence type="ECO:0000313" key="13">
    <source>
        <dbReference type="Proteomes" id="UP000541558"/>
    </source>
</evidence>
<dbReference type="Gene3D" id="3.30.559.10">
    <property type="entry name" value="Chloramphenicol acetyltransferase-like domain"/>
    <property type="match status" value="1"/>
</dbReference>
<dbReference type="AlphaFoldDB" id="A0A8H5CE29"/>
<dbReference type="InterPro" id="IPR050743">
    <property type="entry name" value="2-oxoacid_DH_E2_comp"/>
</dbReference>
<dbReference type="InterPro" id="IPR000089">
    <property type="entry name" value="Biotin_lipoyl"/>
</dbReference>
<accession>A0A8H5CE29</accession>
<gene>
    <name evidence="12" type="ORF">D9611_009813</name>
</gene>
<dbReference type="Proteomes" id="UP000541558">
    <property type="component" value="Unassembled WGS sequence"/>
</dbReference>
<feature type="region of interest" description="Disordered" evidence="10">
    <location>
        <begin position="158"/>
        <end position="249"/>
    </location>
</feature>
<organism evidence="12 13">
    <name type="scientific">Ephemerocybe angulata</name>
    <dbReference type="NCBI Taxonomy" id="980116"/>
    <lineage>
        <taxon>Eukaryota</taxon>
        <taxon>Fungi</taxon>
        <taxon>Dikarya</taxon>
        <taxon>Basidiomycota</taxon>
        <taxon>Agaricomycotina</taxon>
        <taxon>Agaricomycetes</taxon>
        <taxon>Agaricomycetidae</taxon>
        <taxon>Agaricales</taxon>
        <taxon>Agaricineae</taxon>
        <taxon>Psathyrellaceae</taxon>
        <taxon>Ephemerocybe</taxon>
    </lineage>
</organism>
<dbReference type="InterPro" id="IPR003016">
    <property type="entry name" value="2-oxoA_DH_lipoyl-BS"/>
</dbReference>
<comment type="similarity">
    <text evidence="3 9">Belongs to the 2-oxoacid dehydrogenase family.</text>
</comment>
<dbReference type="CDD" id="cd06849">
    <property type="entry name" value="lipoyl_domain"/>
    <property type="match status" value="1"/>
</dbReference>
<dbReference type="Gene3D" id="2.40.50.100">
    <property type="match status" value="1"/>
</dbReference>
<dbReference type="InterPro" id="IPR004167">
    <property type="entry name" value="PSBD"/>
</dbReference>
<evidence type="ECO:0000313" key="12">
    <source>
        <dbReference type="EMBL" id="KAF5339376.1"/>
    </source>
</evidence>
<dbReference type="Pfam" id="PF00364">
    <property type="entry name" value="Biotin_lipoyl"/>
    <property type="match status" value="1"/>
</dbReference>
<dbReference type="InterPro" id="IPR023213">
    <property type="entry name" value="CAT-like_dom_sf"/>
</dbReference>
<dbReference type="GO" id="GO:0045333">
    <property type="term" value="P:cellular respiration"/>
    <property type="evidence" value="ECO:0007669"/>
    <property type="project" value="UniProtKB-ARBA"/>
</dbReference>
<dbReference type="InterPro" id="IPR036625">
    <property type="entry name" value="E3-bd_dom_sf"/>
</dbReference>
<dbReference type="Pfam" id="PF02817">
    <property type="entry name" value="E3_binding"/>
    <property type="match status" value="1"/>
</dbReference>
<evidence type="ECO:0000256" key="6">
    <source>
        <dbReference type="ARBA" id="ARBA00022946"/>
    </source>
</evidence>
<dbReference type="PROSITE" id="PS50968">
    <property type="entry name" value="BIOTINYL_LIPOYL"/>
    <property type="match status" value="1"/>
</dbReference>
<name>A0A8H5CE29_9AGAR</name>
<comment type="cofactor">
    <cofactor evidence="1 9">
        <name>(R)-lipoate</name>
        <dbReference type="ChEBI" id="CHEBI:83088"/>
    </cofactor>
</comment>
<dbReference type="GO" id="GO:0005759">
    <property type="term" value="C:mitochondrial matrix"/>
    <property type="evidence" value="ECO:0007669"/>
    <property type="project" value="UniProtKB-SubCell"/>
</dbReference>
<keyword evidence="6" id="KW-0809">Transit peptide</keyword>